<accession>A0A7S7M8N3</accession>
<dbReference type="AlphaFoldDB" id="A0A7S7M8N3"/>
<gene>
    <name evidence="1" type="ORF">INP52_05360</name>
</gene>
<dbReference type="InterPro" id="IPR009000">
    <property type="entry name" value="Transl_B-barrel_sf"/>
</dbReference>
<dbReference type="Gene3D" id="2.40.30.60">
    <property type="entry name" value="RimM"/>
    <property type="match status" value="1"/>
</dbReference>
<proteinExistence type="predicted"/>
<evidence type="ECO:0000313" key="2">
    <source>
        <dbReference type="Proteomes" id="UP000593735"/>
    </source>
</evidence>
<dbReference type="RefSeq" id="WP_194369719.1">
    <property type="nucleotide sequence ID" value="NZ_CP063767.1"/>
</dbReference>
<dbReference type="EMBL" id="CP063767">
    <property type="protein sequence ID" value="QOY59873.1"/>
    <property type="molecule type" value="Genomic_DNA"/>
</dbReference>
<dbReference type="GO" id="GO:0006364">
    <property type="term" value="P:rRNA processing"/>
    <property type="evidence" value="ECO:0007669"/>
    <property type="project" value="InterPro"/>
</dbReference>
<sequence length="177" mass="18376">MYERFRAIARVVKPHGRKGEVVTVCVDGLPSLVRAGLEVAVVPPALGDGRWHVVDACSDGGRSGQLVALSGATTLGDAEGLVGKTLLARASDLPADLALHDASALVGREVRVEGTDECGWIEEIMVGPANDAWCVRTPAGEVILPVIDEVVSALPESGPITLRVPDGLTWPGGKDGL</sequence>
<organism evidence="1 2">
    <name type="scientific">Thermophilibacter immobilis</name>
    <dbReference type="NCBI Taxonomy" id="2779519"/>
    <lineage>
        <taxon>Bacteria</taxon>
        <taxon>Bacillati</taxon>
        <taxon>Actinomycetota</taxon>
        <taxon>Coriobacteriia</taxon>
        <taxon>Coriobacteriales</taxon>
        <taxon>Atopobiaceae</taxon>
        <taxon>Thermophilibacter</taxon>
    </lineage>
</organism>
<dbReference type="Proteomes" id="UP000593735">
    <property type="component" value="Chromosome"/>
</dbReference>
<dbReference type="InterPro" id="IPR036976">
    <property type="entry name" value="RimM_N_sf"/>
</dbReference>
<name>A0A7S7M8N3_9ACTN</name>
<protein>
    <submittedName>
        <fullName evidence="1">16S rRNA processing protein RimM</fullName>
    </submittedName>
</protein>
<dbReference type="SUPFAM" id="SSF50447">
    <property type="entry name" value="Translation proteins"/>
    <property type="match status" value="1"/>
</dbReference>
<dbReference type="KEGG" id="tio:INP52_05360"/>
<keyword evidence="2" id="KW-1185">Reference proteome</keyword>
<evidence type="ECO:0000313" key="1">
    <source>
        <dbReference type="EMBL" id="QOY59873.1"/>
    </source>
</evidence>
<reference evidence="1 2" key="1">
    <citation type="submission" date="2020-10" db="EMBL/GenBank/DDBJ databases">
        <title>Olsenella immobilis sp.nov., isolated from the mud in a fermentation cellar used for the production of Chinese strong-flavoured liquor.</title>
        <authorList>
            <person name="Lu L."/>
        </authorList>
    </citation>
    <scope>NUCLEOTIDE SEQUENCE [LARGE SCALE GENOMIC DNA]</scope>
    <source>
        <strain evidence="1 2">LZLJ-2</strain>
    </source>
</reference>